<accession>A0A316L113</accession>
<protein>
    <submittedName>
        <fullName evidence="1">Uncharacterized protein</fullName>
    </submittedName>
</protein>
<dbReference type="AlphaFoldDB" id="A0A316L113"/>
<proteinExistence type="predicted"/>
<comment type="caution">
    <text evidence="1">The sequence shown here is derived from an EMBL/GenBank/DDBJ whole genome shotgun (WGS) entry which is preliminary data.</text>
</comment>
<dbReference type="RefSeq" id="WP_109663395.1">
    <property type="nucleotide sequence ID" value="NZ_QGEG01000002.1"/>
</dbReference>
<name>A0A316L113_9FLAO</name>
<organism evidence="1 2">
    <name type="scientific">Flagellimonas aquimarina</name>
    <dbReference type="NCBI Taxonomy" id="2201895"/>
    <lineage>
        <taxon>Bacteria</taxon>
        <taxon>Pseudomonadati</taxon>
        <taxon>Bacteroidota</taxon>
        <taxon>Flavobacteriia</taxon>
        <taxon>Flavobacteriales</taxon>
        <taxon>Flavobacteriaceae</taxon>
        <taxon>Flagellimonas</taxon>
    </lineage>
</organism>
<evidence type="ECO:0000313" key="2">
    <source>
        <dbReference type="Proteomes" id="UP000245762"/>
    </source>
</evidence>
<dbReference type="EMBL" id="QGEG01000002">
    <property type="protein sequence ID" value="PWL39018.1"/>
    <property type="molecule type" value="Genomic_DNA"/>
</dbReference>
<gene>
    <name evidence="1" type="ORF">DKG77_12390</name>
</gene>
<dbReference type="Proteomes" id="UP000245762">
    <property type="component" value="Unassembled WGS sequence"/>
</dbReference>
<evidence type="ECO:0000313" key="1">
    <source>
        <dbReference type="EMBL" id="PWL39018.1"/>
    </source>
</evidence>
<keyword evidence="2" id="KW-1185">Reference proteome</keyword>
<reference evidence="1 2" key="1">
    <citation type="submission" date="2018-05" db="EMBL/GenBank/DDBJ databases">
        <title>Complete genome sequence of Flagellimonas aquimarina ECD12 isolated from seaweed Ecklonia cava.</title>
        <authorList>
            <person name="Choi S."/>
            <person name="Seong C."/>
        </authorList>
    </citation>
    <scope>NUCLEOTIDE SEQUENCE [LARGE SCALE GENOMIC DNA]</scope>
    <source>
        <strain evidence="1 2">ECD12</strain>
    </source>
</reference>
<sequence>MTDVIRFGKYDTPQNHKILKYARLFAIPSGNTNKKDILRSPWEVPAGSRGQMLERKVLAPLKRLWFGKK</sequence>